<evidence type="ECO:0000313" key="1">
    <source>
        <dbReference type="EMBL" id="GAA5798443.1"/>
    </source>
</evidence>
<comment type="caution">
    <text evidence="1">The sequence shown here is derived from an EMBL/GenBank/DDBJ whole genome shotgun (WGS) entry which is preliminary data.</text>
</comment>
<keyword evidence="2" id="KW-1185">Reference proteome</keyword>
<dbReference type="Proteomes" id="UP001476247">
    <property type="component" value="Unassembled WGS sequence"/>
</dbReference>
<gene>
    <name evidence="1" type="ORF">HPULCUR_003846</name>
</gene>
<accession>A0ABP9XW20</accession>
<name>A0ABP9XW20_9FUNG</name>
<evidence type="ECO:0000313" key="2">
    <source>
        <dbReference type="Proteomes" id="UP001476247"/>
    </source>
</evidence>
<sequence length="114" mass="13378">MKKFIYNFEEDVFDIGYGEAFMANTPGIKLDRDMSKLLREGKLMQTTVQNVVNNDSCVFSWILQIFGKTCCFYTVHATKYQYHVCYPQFTATFPSEYSALSSFFETRKYLHVSR</sequence>
<dbReference type="EMBL" id="BAABUJ010000010">
    <property type="protein sequence ID" value="GAA5798443.1"/>
    <property type="molecule type" value="Genomic_DNA"/>
</dbReference>
<protein>
    <submittedName>
        <fullName evidence="1">Uncharacterized protein</fullName>
    </submittedName>
</protein>
<reference evidence="1 2" key="1">
    <citation type="submission" date="2024-04" db="EMBL/GenBank/DDBJ databases">
        <title>genome sequences of Mucor flavus KT1a and Helicostylum pulchrum KT1b strains isolation_sourced from the surface of a dry-aged beef.</title>
        <authorList>
            <person name="Toyotome T."/>
            <person name="Hosono M."/>
            <person name="Torimaru M."/>
            <person name="Fukuda K."/>
            <person name="Mikami N."/>
        </authorList>
    </citation>
    <scope>NUCLEOTIDE SEQUENCE [LARGE SCALE GENOMIC DNA]</scope>
    <source>
        <strain evidence="1 2">KT1b</strain>
    </source>
</reference>
<proteinExistence type="predicted"/>
<organism evidence="1 2">
    <name type="scientific">Helicostylum pulchrum</name>
    <dbReference type="NCBI Taxonomy" id="562976"/>
    <lineage>
        <taxon>Eukaryota</taxon>
        <taxon>Fungi</taxon>
        <taxon>Fungi incertae sedis</taxon>
        <taxon>Mucoromycota</taxon>
        <taxon>Mucoromycotina</taxon>
        <taxon>Mucoromycetes</taxon>
        <taxon>Mucorales</taxon>
        <taxon>Mucorineae</taxon>
        <taxon>Mucoraceae</taxon>
        <taxon>Helicostylum</taxon>
    </lineage>
</organism>